<dbReference type="PANTHER" id="PTHR11024:SF2">
    <property type="entry name" value="PROTEIN SEC13 HOMOLOG"/>
    <property type="match status" value="1"/>
</dbReference>
<dbReference type="GO" id="GO:0030127">
    <property type="term" value="C:COPII vesicle coat"/>
    <property type="evidence" value="ECO:0007669"/>
    <property type="project" value="TreeGrafter"/>
</dbReference>
<dbReference type="GO" id="GO:0051028">
    <property type="term" value="P:mRNA transport"/>
    <property type="evidence" value="ECO:0007669"/>
    <property type="project" value="UniProtKB-KW"/>
</dbReference>
<keyword evidence="10" id="KW-0539">Nucleus</keyword>
<organism evidence="12 13">
    <name type="scientific">Tieghemiomyces parasiticus</name>
    <dbReference type="NCBI Taxonomy" id="78921"/>
    <lineage>
        <taxon>Eukaryota</taxon>
        <taxon>Fungi</taxon>
        <taxon>Fungi incertae sedis</taxon>
        <taxon>Zoopagomycota</taxon>
        <taxon>Kickxellomycotina</taxon>
        <taxon>Dimargaritomycetes</taxon>
        <taxon>Dimargaritales</taxon>
        <taxon>Dimargaritaceae</taxon>
        <taxon>Tieghemiomyces</taxon>
    </lineage>
</organism>
<keyword evidence="8" id="KW-0811">Translocation</keyword>
<dbReference type="GO" id="GO:0032527">
    <property type="term" value="P:protein exit from endoplasmic reticulum"/>
    <property type="evidence" value="ECO:0007669"/>
    <property type="project" value="TreeGrafter"/>
</dbReference>
<dbReference type="EMBL" id="JANBPT010000131">
    <property type="protein sequence ID" value="KAJ1927165.1"/>
    <property type="molecule type" value="Genomic_DNA"/>
</dbReference>
<evidence type="ECO:0000313" key="12">
    <source>
        <dbReference type="EMBL" id="KAJ1927165.1"/>
    </source>
</evidence>
<dbReference type="Pfam" id="PF00400">
    <property type="entry name" value="WD40"/>
    <property type="match status" value="5"/>
</dbReference>
<evidence type="ECO:0000256" key="1">
    <source>
        <dbReference type="ARBA" id="ARBA00004567"/>
    </source>
</evidence>
<keyword evidence="7" id="KW-0653">Protein transport</keyword>
<dbReference type="GO" id="GO:0006606">
    <property type="term" value="P:protein import into nucleus"/>
    <property type="evidence" value="ECO:0007669"/>
    <property type="project" value="TreeGrafter"/>
</dbReference>
<evidence type="ECO:0000256" key="8">
    <source>
        <dbReference type="ARBA" id="ARBA00023010"/>
    </source>
</evidence>
<dbReference type="GO" id="GO:0005198">
    <property type="term" value="F:structural molecule activity"/>
    <property type="evidence" value="ECO:0007669"/>
    <property type="project" value="InterPro"/>
</dbReference>
<dbReference type="GO" id="GO:0031080">
    <property type="term" value="C:nuclear pore outer ring"/>
    <property type="evidence" value="ECO:0007669"/>
    <property type="project" value="TreeGrafter"/>
</dbReference>
<dbReference type="InterPro" id="IPR037363">
    <property type="entry name" value="Sec13/Seh1_fam"/>
</dbReference>
<dbReference type="SMART" id="SM00320">
    <property type="entry name" value="WD40"/>
    <property type="match status" value="6"/>
</dbReference>
<feature type="repeat" description="WD" evidence="11">
    <location>
        <begin position="55"/>
        <end position="89"/>
    </location>
</feature>
<evidence type="ECO:0000256" key="2">
    <source>
        <dbReference type="ARBA" id="ARBA00010102"/>
    </source>
</evidence>
<keyword evidence="9" id="KW-0906">Nuclear pore complex</keyword>
<evidence type="ECO:0000256" key="9">
    <source>
        <dbReference type="ARBA" id="ARBA00023132"/>
    </source>
</evidence>
<dbReference type="PANTHER" id="PTHR11024">
    <property type="entry name" value="NUCLEAR PORE COMPLEX PROTEIN SEC13 / SEH1 FAMILY MEMBER"/>
    <property type="match status" value="1"/>
</dbReference>
<dbReference type="GO" id="GO:0032008">
    <property type="term" value="P:positive regulation of TOR signaling"/>
    <property type="evidence" value="ECO:0007669"/>
    <property type="project" value="TreeGrafter"/>
</dbReference>
<dbReference type="InterPro" id="IPR015943">
    <property type="entry name" value="WD40/YVTN_repeat-like_dom_sf"/>
</dbReference>
<evidence type="ECO:0000313" key="13">
    <source>
        <dbReference type="Proteomes" id="UP001150569"/>
    </source>
</evidence>
<keyword evidence="6" id="KW-0509">mRNA transport</keyword>
<reference evidence="12" key="1">
    <citation type="submission" date="2022-07" db="EMBL/GenBank/DDBJ databases">
        <title>Phylogenomic reconstructions and comparative analyses of Kickxellomycotina fungi.</title>
        <authorList>
            <person name="Reynolds N.K."/>
            <person name="Stajich J.E."/>
            <person name="Barry K."/>
            <person name="Grigoriev I.V."/>
            <person name="Crous P."/>
            <person name="Smith M.E."/>
        </authorList>
    </citation>
    <scope>NUCLEOTIDE SEQUENCE</scope>
    <source>
        <strain evidence="12">RSA 861</strain>
    </source>
</reference>
<accession>A0A9W8ABC6</accession>
<dbReference type="InterPro" id="IPR001680">
    <property type="entry name" value="WD40_rpt"/>
</dbReference>
<dbReference type="FunFam" id="2.130.10.10:FF:000017">
    <property type="entry name" value="SEC13 homolog (S. cerevisiae)"/>
    <property type="match status" value="1"/>
</dbReference>
<dbReference type="SUPFAM" id="SSF50978">
    <property type="entry name" value="WD40 repeat-like"/>
    <property type="match status" value="1"/>
</dbReference>
<evidence type="ECO:0000256" key="10">
    <source>
        <dbReference type="ARBA" id="ARBA00023242"/>
    </source>
</evidence>
<comment type="similarity">
    <text evidence="2">Belongs to the WD repeat SEC13 family.</text>
</comment>
<evidence type="ECO:0000256" key="4">
    <source>
        <dbReference type="ARBA" id="ARBA00022574"/>
    </source>
</evidence>
<evidence type="ECO:0000256" key="6">
    <source>
        <dbReference type="ARBA" id="ARBA00022816"/>
    </source>
</evidence>
<comment type="subcellular location">
    <subcellularLocation>
        <location evidence="1">Nucleus</location>
        <location evidence="1">Nuclear pore complex</location>
    </subcellularLocation>
</comment>
<protein>
    <submittedName>
        <fullName evidence="12">GTPase-activating protein S13</fullName>
    </submittedName>
</protein>
<dbReference type="GO" id="GO:0090114">
    <property type="term" value="P:COPII-coated vesicle budding"/>
    <property type="evidence" value="ECO:0007669"/>
    <property type="project" value="TreeGrafter"/>
</dbReference>
<evidence type="ECO:0000256" key="3">
    <source>
        <dbReference type="ARBA" id="ARBA00022448"/>
    </source>
</evidence>
<dbReference type="Gene3D" id="2.130.10.10">
    <property type="entry name" value="YVTN repeat-like/Quinoprotein amine dehydrogenase"/>
    <property type="match status" value="1"/>
</dbReference>
<evidence type="ECO:0000256" key="11">
    <source>
        <dbReference type="PROSITE-ProRule" id="PRU00221"/>
    </source>
</evidence>
<proteinExistence type="inferred from homology"/>
<dbReference type="OrthoDB" id="364224at2759"/>
<sequence length="309" mass="34164">MAATTTTAAFDTQHQDMIHDAQLDYYGKRLATCSSDRTVRVFEVQGDKQTLVEALQGHDGPVWQVAWAHPRFGPILASCSYDGRVIIWKEIEGDWVRVKEHQSHTSSVNSIAWAPQELGPILACASSDGYVSILTFNADEGVWTQEKFLAHHVGVNAVTWSSPVAPGSLIQGNNTTAPNTVKRLATGGCDNLVKIWVSREGEWVEDTVLELHSEWVRDVAFAPNFGLTKTLLASCSQDRTVVISTHDAETNTWTKMPLRETKFPDVVWRVSWSLTGSALAVSGGDNKVTVWKQNLKGAWECVEELTEKV</sequence>
<gene>
    <name evidence="12" type="primary">SEC13_1</name>
    <name evidence="12" type="ORF">IWQ60_003176</name>
</gene>
<keyword evidence="3" id="KW-0813">Transport</keyword>
<name>A0A9W8ABC6_9FUNG</name>
<dbReference type="Proteomes" id="UP001150569">
    <property type="component" value="Unassembled WGS sequence"/>
</dbReference>
<dbReference type="InterPro" id="IPR036322">
    <property type="entry name" value="WD40_repeat_dom_sf"/>
</dbReference>
<dbReference type="AlphaFoldDB" id="A0A9W8ABC6"/>
<keyword evidence="4 11" id="KW-0853">WD repeat</keyword>
<dbReference type="PROSITE" id="PS50082">
    <property type="entry name" value="WD_REPEATS_2"/>
    <property type="match status" value="1"/>
</dbReference>
<comment type="caution">
    <text evidence="12">The sequence shown here is derived from an EMBL/GenBank/DDBJ whole genome shotgun (WGS) entry which is preliminary data.</text>
</comment>
<evidence type="ECO:0000256" key="5">
    <source>
        <dbReference type="ARBA" id="ARBA00022737"/>
    </source>
</evidence>
<evidence type="ECO:0000256" key="7">
    <source>
        <dbReference type="ARBA" id="ARBA00022927"/>
    </source>
</evidence>
<keyword evidence="13" id="KW-1185">Reference proteome</keyword>
<keyword evidence="5" id="KW-0677">Repeat</keyword>